<protein>
    <recommendedName>
        <fullName evidence="2">16S rRNA (Guanine(527)-N(7))-methyltransferase RsmG</fullName>
    </recommendedName>
</protein>
<dbReference type="InterPro" id="IPR029063">
    <property type="entry name" value="SAM-dependent_MTases_sf"/>
</dbReference>
<organism evidence="1">
    <name type="scientific">marine metagenome</name>
    <dbReference type="NCBI Taxonomy" id="408172"/>
    <lineage>
        <taxon>unclassified sequences</taxon>
        <taxon>metagenomes</taxon>
        <taxon>ecological metagenomes</taxon>
    </lineage>
</organism>
<accession>A0A382ZMR2</accession>
<proteinExistence type="predicted"/>
<reference evidence="1" key="1">
    <citation type="submission" date="2018-05" db="EMBL/GenBank/DDBJ databases">
        <authorList>
            <person name="Lanie J.A."/>
            <person name="Ng W.-L."/>
            <person name="Kazmierczak K.M."/>
            <person name="Andrzejewski T.M."/>
            <person name="Davidsen T.M."/>
            <person name="Wayne K.J."/>
            <person name="Tettelin H."/>
            <person name="Glass J.I."/>
            <person name="Rusch D."/>
            <person name="Podicherti R."/>
            <person name="Tsui H.-C.T."/>
            <person name="Winkler M.E."/>
        </authorList>
    </citation>
    <scope>NUCLEOTIDE SEQUENCE</scope>
</reference>
<dbReference type="EMBL" id="UINC01185020">
    <property type="protein sequence ID" value="SVD96519.1"/>
    <property type="molecule type" value="Genomic_DNA"/>
</dbReference>
<name>A0A382ZMR2_9ZZZZ</name>
<dbReference type="AlphaFoldDB" id="A0A382ZMR2"/>
<dbReference type="Gene3D" id="3.40.50.150">
    <property type="entry name" value="Vaccinia Virus protein VP39"/>
    <property type="match status" value="1"/>
</dbReference>
<feature type="non-terminal residue" evidence="1">
    <location>
        <position position="48"/>
    </location>
</feature>
<evidence type="ECO:0000313" key="1">
    <source>
        <dbReference type="EMBL" id="SVD96519.1"/>
    </source>
</evidence>
<evidence type="ECO:0008006" key="2">
    <source>
        <dbReference type="Google" id="ProtNLM"/>
    </source>
</evidence>
<sequence>MNIKEILEDPRLNISPTATPEQIESQFSSYLDLLVKWNQKINLTSEKS</sequence>
<gene>
    <name evidence="1" type="ORF">METZ01_LOCUS449373</name>
</gene>